<gene>
    <name evidence="1" type="ORF">UFOVP1033_83</name>
    <name evidence="2" type="ORF">UFOVP1631_83</name>
</gene>
<sequence>MSNVPILGEKPKDQEPMFRLLYCLVCQSLDELPPYDGEPELDYLLAVACENHVFDSGEPHKGKLFVLPLRAWANLESKKEIISQIKGGGSKGLASIDETFYESRSTFLEDAMTCYKRHNKPKDGCPDWHDNNLMLIPKTEKDRIKEGMGKYKDTPGQKTYLCDFCPVAIGVAERKQKLLGMK</sequence>
<proteinExistence type="predicted"/>
<name>A0A6J5SZC4_9CAUD</name>
<evidence type="ECO:0000313" key="1">
    <source>
        <dbReference type="EMBL" id="CAB4179319.1"/>
    </source>
</evidence>
<evidence type="ECO:0000313" key="2">
    <source>
        <dbReference type="EMBL" id="CAB4220828.1"/>
    </source>
</evidence>
<protein>
    <submittedName>
        <fullName evidence="2">Uncharacterized protein</fullName>
    </submittedName>
</protein>
<accession>A0A6J5SZC4</accession>
<reference evidence="2" key="1">
    <citation type="submission" date="2020-05" db="EMBL/GenBank/DDBJ databases">
        <authorList>
            <person name="Chiriac C."/>
            <person name="Salcher M."/>
            <person name="Ghai R."/>
            <person name="Kavagutti S V."/>
        </authorList>
    </citation>
    <scope>NUCLEOTIDE SEQUENCE</scope>
</reference>
<dbReference type="EMBL" id="LR797501">
    <property type="protein sequence ID" value="CAB4220828.1"/>
    <property type="molecule type" value="Genomic_DNA"/>
</dbReference>
<organism evidence="2">
    <name type="scientific">uncultured Caudovirales phage</name>
    <dbReference type="NCBI Taxonomy" id="2100421"/>
    <lineage>
        <taxon>Viruses</taxon>
        <taxon>Duplodnaviria</taxon>
        <taxon>Heunggongvirae</taxon>
        <taxon>Uroviricota</taxon>
        <taxon>Caudoviricetes</taxon>
        <taxon>Peduoviridae</taxon>
        <taxon>Maltschvirus</taxon>
        <taxon>Maltschvirus maltsch</taxon>
    </lineage>
</organism>
<dbReference type="EMBL" id="LR796981">
    <property type="protein sequence ID" value="CAB4179319.1"/>
    <property type="molecule type" value="Genomic_DNA"/>
</dbReference>